<name>A0A9Q1DG27_CONCO</name>
<reference evidence="1" key="1">
    <citation type="journal article" date="2023" name="Science">
        <title>Genome structures resolve the early diversification of teleost fishes.</title>
        <authorList>
            <person name="Parey E."/>
            <person name="Louis A."/>
            <person name="Montfort J."/>
            <person name="Bouchez O."/>
            <person name="Roques C."/>
            <person name="Iampietro C."/>
            <person name="Lluch J."/>
            <person name="Castinel A."/>
            <person name="Donnadieu C."/>
            <person name="Desvignes T."/>
            <person name="Floi Bucao C."/>
            <person name="Jouanno E."/>
            <person name="Wen M."/>
            <person name="Mejri S."/>
            <person name="Dirks R."/>
            <person name="Jansen H."/>
            <person name="Henkel C."/>
            <person name="Chen W.J."/>
            <person name="Zahm M."/>
            <person name="Cabau C."/>
            <person name="Klopp C."/>
            <person name="Thompson A.W."/>
            <person name="Robinson-Rechavi M."/>
            <person name="Braasch I."/>
            <person name="Lecointre G."/>
            <person name="Bobe J."/>
            <person name="Postlethwait J.H."/>
            <person name="Berthelot C."/>
            <person name="Roest Crollius H."/>
            <person name="Guiguen Y."/>
        </authorList>
    </citation>
    <scope>NUCLEOTIDE SEQUENCE</scope>
    <source>
        <strain evidence="1">Concon-B</strain>
    </source>
</reference>
<gene>
    <name evidence="1" type="ORF">COCON_G00117210</name>
</gene>
<dbReference type="Proteomes" id="UP001152803">
    <property type="component" value="Unassembled WGS sequence"/>
</dbReference>
<proteinExistence type="predicted"/>
<dbReference type="EMBL" id="JAFJMO010000008">
    <property type="protein sequence ID" value="KAJ8269114.1"/>
    <property type="molecule type" value="Genomic_DNA"/>
</dbReference>
<organism evidence="1 2">
    <name type="scientific">Conger conger</name>
    <name type="common">Conger eel</name>
    <name type="synonym">Muraena conger</name>
    <dbReference type="NCBI Taxonomy" id="82655"/>
    <lineage>
        <taxon>Eukaryota</taxon>
        <taxon>Metazoa</taxon>
        <taxon>Chordata</taxon>
        <taxon>Craniata</taxon>
        <taxon>Vertebrata</taxon>
        <taxon>Euteleostomi</taxon>
        <taxon>Actinopterygii</taxon>
        <taxon>Neopterygii</taxon>
        <taxon>Teleostei</taxon>
        <taxon>Anguilliformes</taxon>
        <taxon>Congridae</taxon>
        <taxon>Conger</taxon>
    </lineage>
</organism>
<comment type="caution">
    <text evidence="1">The sequence shown here is derived from an EMBL/GenBank/DDBJ whole genome shotgun (WGS) entry which is preliminary data.</text>
</comment>
<protein>
    <submittedName>
        <fullName evidence="1">Uncharacterized protein</fullName>
    </submittedName>
</protein>
<evidence type="ECO:0000313" key="1">
    <source>
        <dbReference type="EMBL" id="KAJ8269114.1"/>
    </source>
</evidence>
<accession>A0A9Q1DG27</accession>
<keyword evidence="2" id="KW-1185">Reference proteome</keyword>
<sequence>MGCWLVELARAGVPLYAGSVWKKPSGETRLTASSPTCLFSLCWVQQTRSGSAVAGALRGSEAVGGDPSTPSHGVDSQKCRSVTIRIAEGGGVPPAVALLSLQTAVRQKVLVSAYYKRGHTHYHTGRLTAGSEAFPLELRYQSTLLGNCSQAARIHPKADERAASR</sequence>
<evidence type="ECO:0000313" key="2">
    <source>
        <dbReference type="Proteomes" id="UP001152803"/>
    </source>
</evidence>
<dbReference type="AlphaFoldDB" id="A0A9Q1DG27"/>